<dbReference type="Proteomes" id="UP001156389">
    <property type="component" value="Unassembled WGS sequence"/>
</dbReference>
<dbReference type="EMBL" id="JAJAGO010000021">
    <property type="protein sequence ID" value="MCT2594529.1"/>
    <property type="molecule type" value="Genomic_DNA"/>
</dbReference>
<evidence type="ECO:0000313" key="2">
    <source>
        <dbReference type="Proteomes" id="UP001156389"/>
    </source>
</evidence>
<name>A0ABT2K4I2_9ACTN</name>
<dbReference type="RefSeq" id="WP_260221863.1">
    <property type="nucleotide sequence ID" value="NZ_JAJAGO010000021.1"/>
</dbReference>
<keyword evidence="2" id="KW-1185">Reference proteome</keyword>
<organism evidence="1 2">
    <name type="scientific">Streptomyces gossypii</name>
    <dbReference type="NCBI Taxonomy" id="2883101"/>
    <lineage>
        <taxon>Bacteria</taxon>
        <taxon>Bacillati</taxon>
        <taxon>Actinomycetota</taxon>
        <taxon>Actinomycetes</taxon>
        <taxon>Kitasatosporales</taxon>
        <taxon>Streptomycetaceae</taxon>
        <taxon>Streptomyces</taxon>
    </lineage>
</organism>
<gene>
    <name evidence="1" type="ORF">LHJ74_32255</name>
</gene>
<protein>
    <submittedName>
        <fullName evidence="1">Uncharacterized protein</fullName>
    </submittedName>
</protein>
<evidence type="ECO:0000313" key="1">
    <source>
        <dbReference type="EMBL" id="MCT2594529.1"/>
    </source>
</evidence>
<reference evidence="1 2" key="1">
    <citation type="submission" date="2021-10" db="EMBL/GenBank/DDBJ databases">
        <title>Streptomyces gossypii sp. nov., isolated from soil collected from cotton field.</title>
        <authorList>
            <person name="Ge X."/>
            <person name="Chen X."/>
            <person name="Liu W."/>
        </authorList>
    </citation>
    <scope>NUCLEOTIDE SEQUENCE [LARGE SCALE GENOMIC DNA]</scope>
    <source>
        <strain evidence="1 2">N2-109</strain>
    </source>
</reference>
<comment type="caution">
    <text evidence="1">The sequence shown here is derived from an EMBL/GenBank/DDBJ whole genome shotgun (WGS) entry which is preliminary data.</text>
</comment>
<accession>A0ABT2K4I2</accession>
<proteinExistence type="predicted"/>
<sequence length="62" mass="6759">MSGRVRYPCVGCATYTRSPNTESEDDRLLSGYASDLTVKYGRTMDLGGTPAEITLATDGFQY</sequence>